<evidence type="ECO:0000313" key="1">
    <source>
        <dbReference type="EMBL" id="KAK7247354.1"/>
    </source>
</evidence>
<dbReference type="PANTHER" id="PTHR38926:SF2">
    <property type="entry name" value="F-BOX_LRR-REPEAT PROTEIN 21-RELATED"/>
    <property type="match status" value="1"/>
</dbReference>
<accession>A0AAN9E6J6</accession>
<organism evidence="1 2">
    <name type="scientific">Crotalaria pallida</name>
    <name type="common">Smooth rattlebox</name>
    <name type="synonym">Crotalaria striata</name>
    <dbReference type="NCBI Taxonomy" id="3830"/>
    <lineage>
        <taxon>Eukaryota</taxon>
        <taxon>Viridiplantae</taxon>
        <taxon>Streptophyta</taxon>
        <taxon>Embryophyta</taxon>
        <taxon>Tracheophyta</taxon>
        <taxon>Spermatophyta</taxon>
        <taxon>Magnoliopsida</taxon>
        <taxon>eudicotyledons</taxon>
        <taxon>Gunneridae</taxon>
        <taxon>Pentapetalae</taxon>
        <taxon>rosids</taxon>
        <taxon>fabids</taxon>
        <taxon>Fabales</taxon>
        <taxon>Fabaceae</taxon>
        <taxon>Papilionoideae</taxon>
        <taxon>50 kb inversion clade</taxon>
        <taxon>genistoids sensu lato</taxon>
        <taxon>core genistoids</taxon>
        <taxon>Crotalarieae</taxon>
        <taxon>Crotalaria</taxon>
    </lineage>
</organism>
<reference evidence="1 2" key="1">
    <citation type="submission" date="2024-01" db="EMBL/GenBank/DDBJ databases">
        <title>The genomes of 5 underutilized Papilionoideae crops provide insights into root nodulation and disease resistanc.</title>
        <authorList>
            <person name="Yuan L."/>
        </authorList>
    </citation>
    <scope>NUCLEOTIDE SEQUENCE [LARGE SCALE GENOMIC DNA]</scope>
    <source>
        <strain evidence="1">ZHUSHIDOU_FW_LH</strain>
        <tissue evidence="1">Leaf</tissue>
    </source>
</reference>
<dbReference type="AlphaFoldDB" id="A0AAN9E6J6"/>
<dbReference type="Proteomes" id="UP001372338">
    <property type="component" value="Unassembled WGS sequence"/>
</dbReference>
<proteinExistence type="predicted"/>
<gene>
    <name evidence="1" type="ORF">RIF29_42235</name>
</gene>
<name>A0AAN9E6J6_CROPI</name>
<dbReference type="PANTHER" id="PTHR38926">
    <property type="entry name" value="F-BOX DOMAIN CONTAINING PROTEIN, EXPRESSED"/>
    <property type="match status" value="1"/>
</dbReference>
<sequence length="156" mass="17842">MHNSTTEREEEDNDSKMLFNLEIMYRNAVSLSRGTLVDITIGRFGTDDLLYYTADSARHLRRLRLQCCRLCILESILIAVARKLPLLEELEITNCYHFLPMELALKAIGRCCPLLKSLKLNKKTYPYAKFDGDAFAIAQSHKPCLRYAISSFSETG</sequence>
<dbReference type="Gene3D" id="3.80.10.10">
    <property type="entry name" value="Ribonuclease Inhibitor"/>
    <property type="match status" value="1"/>
</dbReference>
<keyword evidence="2" id="KW-1185">Reference proteome</keyword>
<protein>
    <submittedName>
        <fullName evidence="1">Uncharacterized protein</fullName>
    </submittedName>
</protein>
<comment type="caution">
    <text evidence="1">The sequence shown here is derived from an EMBL/GenBank/DDBJ whole genome shotgun (WGS) entry which is preliminary data.</text>
</comment>
<dbReference type="SUPFAM" id="SSF52047">
    <property type="entry name" value="RNI-like"/>
    <property type="match status" value="1"/>
</dbReference>
<evidence type="ECO:0000313" key="2">
    <source>
        <dbReference type="Proteomes" id="UP001372338"/>
    </source>
</evidence>
<dbReference type="EMBL" id="JAYWIO010000008">
    <property type="protein sequence ID" value="KAK7247354.1"/>
    <property type="molecule type" value="Genomic_DNA"/>
</dbReference>
<dbReference type="InterPro" id="IPR032675">
    <property type="entry name" value="LRR_dom_sf"/>
</dbReference>